<dbReference type="GO" id="GO:0046872">
    <property type="term" value="F:metal ion binding"/>
    <property type="evidence" value="ECO:0007669"/>
    <property type="project" value="UniProtKB-KW"/>
</dbReference>
<gene>
    <name evidence="7" type="ORF">BJ984_000351</name>
</gene>
<keyword evidence="2" id="KW-0479">Metal-binding</keyword>
<organism evidence="7 8">
    <name type="scientific">Herbiconiux flava</name>
    <dbReference type="NCBI Taxonomy" id="881268"/>
    <lineage>
        <taxon>Bacteria</taxon>
        <taxon>Bacillati</taxon>
        <taxon>Actinomycetota</taxon>
        <taxon>Actinomycetes</taxon>
        <taxon>Micrococcales</taxon>
        <taxon>Microbacteriaceae</taxon>
        <taxon>Herbiconiux</taxon>
    </lineage>
</organism>
<reference evidence="7 8" key="1">
    <citation type="submission" date="2020-07" db="EMBL/GenBank/DDBJ databases">
        <title>Sequencing the genomes of 1000 actinobacteria strains.</title>
        <authorList>
            <person name="Klenk H.-P."/>
        </authorList>
    </citation>
    <scope>NUCLEOTIDE SEQUENCE [LARGE SCALE GENOMIC DNA]</scope>
    <source>
        <strain evidence="7 8">DSM 26474</strain>
    </source>
</reference>
<evidence type="ECO:0000256" key="5">
    <source>
        <dbReference type="ARBA" id="ARBA00022842"/>
    </source>
</evidence>
<evidence type="ECO:0000256" key="4">
    <source>
        <dbReference type="ARBA" id="ARBA00022840"/>
    </source>
</evidence>
<dbReference type="InterPro" id="IPR005494">
    <property type="entry name" value="GSPS_pre-ATP-grasp-like_dom"/>
</dbReference>
<keyword evidence="8" id="KW-1185">Reference proteome</keyword>
<dbReference type="GO" id="GO:0016874">
    <property type="term" value="F:ligase activity"/>
    <property type="evidence" value="ECO:0007669"/>
    <property type="project" value="UniProtKB-KW"/>
</dbReference>
<evidence type="ECO:0000259" key="6">
    <source>
        <dbReference type="Pfam" id="PF03738"/>
    </source>
</evidence>
<dbReference type="RefSeq" id="WP_179546564.1">
    <property type="nucleotide sequence ID" value="NZ_BSEW01000001.1"/>
</dbReference>
<dbReference type="EMBL" id="JACCBM010000001">
    <property type="protein sequence ID" value="NYD69193.1"/>
    <property type="molecule type" value="Genomic_DNA"/>
</dbReference>
<feature type="domain" description="Glutathionylspermidine synthase pre-ATP-grasp-like" evidence="6">
    <location>
        <begin position="12"/>
        <end position="399"/>
    </location>
</feature>
<proteinExistence type="predicted"/>
<sequence length="420" mass="46315">MHRTEMTPRPAWRDRLDAVGFSFYDLESEGGRPYWNESAAYVFTLPEIELIEAATAELFARCMDAVEHVVRQGRFEEFGIPGRYHELVRASWDDDDPTVYGRFDLAYDGAGTVSLLEFNADTPTSLVETAAAQWQWLDERRRDGSLPAEADQFNGLHELLVEQWTHIRSARWGLAPGARLHLASLHDSGDGALIVEDFDTVAYMAETAAAAGFDPKLIFMEDVRWSMDRQLFLDGSDEPIRHIFKLYPWEWMITEQFGGFLPVSRGATQWVEPAWKLLLSNKQLLVVLWELFPEHPNLLPAFATPDALSGRPFVSKPRLGREGANVSVHDASGTAVLAADGPYGSEGFVHQALADFAPIPGKTAVIGSWIVGETPAGIDLRETSGPITGDLAEFVPHYIASGSVSSGSISSGSISSEETS</sequence>
<dbReference type="InterPro" id="IPR016185">
    <property type="entry name" value="PreATP-grasp_dom_sf"/>
</dbReference>
<evidence type="ECO:0000313" key="8">
    <source>
        <dbReference type="Proteomes" id="UP000549913"/>
    </source>
</evidence>
<dbReference type="Gene3D" id="3.30.1490.330">
    <property type="match status" value="1"/>
</dbReference>
<dbReference type="GO" id="GO:0005524">
    <property type="term" value="F:ATP binding"/>
    <property type="evidence" value="ECO:0007669"/>
    <property type="project" value="UniProtKB-KW"/>
</dbReference>
<dbReference type="SUPFAM" id="SSF52440">
    <property type="entry name" value="PreATP-grasp domain"/>
    <property type="match status" value="1"/>
</dbReference>
<keyword evidence="4" id="KW-0067">ATP-binding</keyword>
<keyword evidence="3" id="KW-0547">Nucleotide-binding</keyword>
<keyword evidence="5" id="KW-0460">Magnesium</keyword>
<accession>A0A852SIX0</accession>
<dbReference type="Pfam" id="PF03738">
    <property type="entry name" value="GSP_synth"/>
    <property type="match status" value="1"/>
</dbReference>
<comment type="caution">
    <text evidence="7">The sequence shown here is derived from an EMBL/GenBank/DDBJ whole genome shotgun (WGS) entry which is preliminary data.</text>
</comment>
<dbReference type="SUPFAM" id="SSF56059">
    <property type="entry name" value="Glutathione synthetase ATP-binding domain-like"/>
    <property type="match status" value="1"/>
</dbReference>
<evidence type="ECO:0000256" key="3">
    <source>
        <dbReference type="ARBA" id="ARBA00022741"/>
    </source>
</evidence>
<dbReference type="Proteomes" id="UP000549913">
    <property type="component" value="Unassembled WGS sequence"/>
</dbReference>
<protein>
    <submittedName>
        <fullName evidence="7">Glutathionylspermidine synthase</fullName>
    </submittedName>
</protein>
<evidence type="ECO:0000256" key="2">
    <source>
        <dbReference type="ARBA" id="ARBA00022723"/>
    </source>
</evidence>
<name>A0A852SIX0_9MICO</name>
<evidence type="ECO:0000313" key="7">
    <source>
        <dbReference type="EMBL" id="NYD69193.1"/>
    </source>
</evidence>
<evidence type="ECO:0000256" key="1">
    <source>
        <dbReference type="ARBA" id="ARBA00022598"/>
    </source>
</evidence>
<dbReference type="AlphaFoldDB" id="A0A852SIX0"/>
<keyword evidence="1" id="KW-0436">Ligase</keyword>